<dbReference type="PROSITE" id="PS00108">
    <property type="entry name" value="PROTEIN_KINASE_ST"/>
    <property type="match status" value="2"/>
</dbReference>
<evidence type="ECO:0000313" key="3">
    <source>
        <dbReference type="Proteomes" id="UP000236333"/>
    </source>
</evidence>
<dbReference type="GO" id="GO:0005524">
    <property type="term" value="F:ATP binding"/>
    <property type="evidence" value="ECO:0007669"/>
    <property type="project" value="InterPro"/>
</dbReference>
<dbReference type="Gene3D" id="3.30.200.20">
    <property type="entry name" value="Phosphorylase Kinase, domain 1"/>
    <property type="match status" value="2"/>
</dbReference>
<keyword evidence="2" id="KW-0808">Transferase</keyword>
<accession>A0A2J8AI57</accession>
<dbReference type="GO" id="GO:0004674">
    <property type="term" value="F:protein serine/threonine kinase activity"/>
    <property type="evidence" value="ECO:0007669"/>
    <property type="project" value="TreeGrafter"/>
</dbReference>
<name>A0A2J8AI57_9CHLO</name>
<dbReference type="InterPro" id="IPR011009">
    <property type="entry name" value="Kinase-like_dom_sf"/>
</dbReference>
<dbReference type="PANTHER" id="PTHR44329">
    <property type="entry name" value="SERINE/THREONINE-PROTEIN KINASE TNNI3K-RELATED"/>
    <property type="match status" value="1"/>
</dbReference>
<gene>
    <name evidence="2" type="ORF">TSOC_000883</name>
</gene>
<organism evidence="2 3">
    <name type="scientific">Tetrabaena socialis</name>
    <dbReference type="NCBI Taxonomy" id="47790"/>
    <lineage>
        <taxon>Eukaryota</taxon>
        <taxon>Viridiplantae</taxon>
        <taxon>Chlorophyta</taxon>
        <taxon>core chlorophytes</taxon>
        <taxon>Chlorophyceae</taxon>
        <taxon>CS clade</taxon>
        <taxon>Chlamydomonadales</taxon>
        <taxon>Tetrabaenaceae</taxon>
        <taxon>Tetrabaena</taxon>
    </lineage>
</organism>
<dbReference type="AlphaFoldDB" id="A0A2J8AI57"/>
<dbReference type="InterPro" id="IPR000719">
    <property type="entry name" value="Prot_kinase_dom"/>
</dbReference>
<sequence>MMADRMAAAKLCEGRKAAPAEKAEKTHATMLAVFREVLRSSPQPPQHWRRSGPGDGVCERRHTVAGGGLGHEPPGASVCLSLIQLPAAVNPAAVPEVNSVCARTPSDIAFLPLPPAPLPPSLHHDPSDPHSALVPVSHLTPLHPGVRLDVDLTAQEVTLLPVTRGKGAYGKVVEGLYGGQRVAVKLLDWGLGGPPLPAGQAGGAEGGGGAGAQAAERDGYFAVQDLCEREAALAREVEVLGRCRHPNIVRLLAANLRPPRVCLVMELLDTSLDSLIHGTGRRVPLLPLPKVLHIAIQVAQGLEYLHPTILHRDLKPANVLVSNPGSPQPIIKLADFGLSRLLDTVLITQHPEAGTDMYAYGCLLYEMLSGRRPWSAERGTAVQIACAVAIRGERPPLHKLSQQRCPPKLHALIRACWDGEPTRRPAAAEAVKVLILVQQHVAAAPAAAATSAASGPTAAAASALEARPLTLLPHPLVRLDMDLAAQEVTLLPVTRGKGSYGRVVEGLYGGQRVAVKLLDWGLAGTPLPAGQAAGAEGGGGAGTQAAARDGYFEVDVCEREAALAREVEVLGRCRHPNIVRLLAANLQPPRVCLVMELLDTSLDSLIHGADRRAPLLPLPKVLHIAIQVAQGLEYLHPTILHRDLKSANVLVSNPGSPQPIIKLADFGLSRLLDTVLITQHPEEGTASHMAPETFDLKNFTITDKVDMYAYGCLLYEMLSGKRPWSAEGGTALQIACAVAIRGERPPLHKLSQQRCPPKLHALIRACWDGDPARRPAAAEAVKVLTLVQQ</sequence>
<proteinExistence type="predicted"/>
<evidence type="ECO:0000259" key="1">
    <source>
        <dbReference type="PROSITE" id="PS50011"/>
    </source>
</evidence>
<keyword evidence="3" id="KW-1185">Reference proteome</keyword>
<dbReference type="SUPFAM" id="SSF56112">
    <property type="entry name" value="Protein kinase-like (PK-like)"/>
    <property type="match status" value="2"/>
</dbReference>
<dbReference type="InterPro" id="IPR051681">
    <property type="entry name" value="Ser/Thr_Kinases-Pseudokinases"/>
</dbReference>
<dbReference type="OrthoDB" id="339325at2759"/>
<dbReference type="PANTHER" id="PTHR44329:SF214">
    <property type="entry name" value="PROTEIN KINASE DOMAIN-CONTAINING PROTEIN"/>
    <property type="match status" value="1"/>
</dbReference>
<feature type="domain" description="Protein kinase" evidence="1">
    <location>
        <begin position="489"/>
        <end position="787"/>
    </location>
</feature>
<comment type="caution">
    <text evidence="2">The sequence shown here is derived from an EMBL/GenBank/DDBJ whole genome shotgun (WGS) entry which is preliminary data.</text>
</comment>
<dbReference type="PROSITE" id="PS50011">
    <property type="entry name" value="PROTEIN_KINASE_DOM"/>
    <property type="match status" value="2"/>
</dbReference>
<keyword evidence="2" id="KW-0418">Kinase</keyword>
<feature type="non-terminal residue" evidence="2">
    <location>
        <position position="789"/>
    </location>
</feature>
<dbReference type="Proteomes" id="UP000236333">
    <property type="component" value="Unassembled WGS sequence"/>
</dbReference>
<protein>
    <submittedName>
        <fullName evidence="2">Serine/threonine-protein kinase HT1</fullName>
    </submittedName>
</protein>
<feature type="domain" description="Protein kinase" evidence="1">
    <location>
        <begin position="158"/>
        <end position="436"/>
    </location>
</feature>
<reference evidence="2 3" key="1">
    <citation type="journal article" date="2017" name="Mol. Biol. Evol.">
        <title>The 4-celled Tetrabaena socialis nuclear genome reveals the essential components for genetic control of cell number at the origin of multicellularity in the volvocine lineage.</title>
        <authorList>
            <person name="Featherston J."/>
            <person name="Arakaki Y."/>
            <person name="Hanschen E.R."/>
            <person name="Ferris P.J."/>
            <person name="Michod R.E."/>
            <person name="Olson B.J.S.C."/>
            <person name="Nozaki H."/>
            <person name="Durand P.M."/>
        </authorList>
    </citation>
    <scope>NUCLEOTIDE SEQUENCE [LARGE SCALE GENOMIC DNA]</scope>
    <source>
        <strain evidence="2 3">NIES-571</strain>
    </source>
</reference>
<dbReference type="InterPro" id="IPR008271">
    <property type="entry name" value="Ser/Thr_kinase_AS"/>
</dbReference>
<dbReference type="Gene3D" id="1.10.510.10">
    <property type="entry name" value="Transferase(Phosphotransferase) domain 1"/>
    <property type="match status" value="2"/>
</dbReference>
<dbReference type="SMART" id="SM00220">
    <property type="entry name" value="S_TKc"/>
    <property type="match status" value="2"/>
</dbReference>
<evidence type="ECO:0000313" key="2">
    <source>
        <dbReference type="EMBL" id="PNH12191.1"/>
    </source>
</evidence>
<dbReference type="EMBL" id="PGGS01000013">
    <property type="protein sequence ID" value="PNH12191.1"/>
    <property type="molecule type" value="Genomic_DNA"/>
</dbReference>
<dbReference type="Pfam" id="PF00069">
    <property type="entry name" value="Pkinase"/>
    <property type="match status" value="2"/>
</dbReference>